<dbReference type="AlphaFoldDB" id="A0AAX3I132"/>
<evidence type="ECO:0000313" key="3">
    <source>
        <dbReference type="Proteomes" id="UP000508034"/>
    </source>
</evidence>
<proteinExistence type="predicted"/>
<reference evidence="2 3" key="1">
    <citation type="submission" date="2019-04" db="EMBL/GenBank/DDBJ databases">
        <authorList>
            <person name="Patino-Navarrete R."/>
            <person name="Patino Navarrete R."/>
        </authorList>
    </citation>
    <scope>NUCLEOTIDE SEQUENCE [LARGE SCALE GENOMIC DNA]</scope>
    <source>
        <strain evidence="2">Bacillus thuringiensis strain AR23</strain>
    </source>
</reference>
<comment type="caution">
    <text evidence="2">The sequence shown here is derived from an EMBL/GenBank/DDBJ whole genome shotgun (WGS) entry which is preliminary data.</text>
</comment>
<organism evidence="2 3">
    <name type="scientific">Bacillus thuringiensis subsp. israelensis</name>
    <dbReference type="NCBI Taxonomy" id="1430"/>
    <lineage>
        <taxon>Bacteria</taxon>
        <taxon>Bacillati</taxon>
        <taxon>Bacillota</taxon>
        <taxon>Bacilli</taxon>
        <taxon>Bacillales</taxon>
        <taxon>Bacillaceae</taxon>
        <taxon>Bacillus</taxon>
        <taxon>Bacillus cereus group</taxon>
    </lineage>
</organism>
<dbReference type="RefSeq" id="WP_179979005.1">
    <property type="nucleotide sequence ID" value="NZ_CAAKHA010000036.1"/>
</dbReference>
<keyword evidence="1" id="KW-0812">Transmembrane</keyword>
<feature type="transmembrane region" description="Helical" evidence="1">
    <location>
        <begin position="185"/>
        <end position="208"/>
    </location>
</feature>
<gene>
    <name evidence="2" type="ORF">BTAR23_AR23_06256</name>
</gene>
<evidence type="ECO:0000313" key="2">
    <source>
        <dbReference type="EMBL" id="VIJ08208.1"/>
    </source>
</evidence>
<feature type="transmembrane region" description="Helical" evidence="1">
    <location>
        <begin position="27"/>
        <end position="49"/>
    </location>
</feature>
<keyword evidence="1" id="KW-1133">Transmembrane helix</keyword>
<dbReference type="Proteomes" id="UP000508034">
    <property type="component" value="Unassembled WGS sequence"/>
</dbReference>
<keyword evidence="1" id="KW-0472">Membrane</keyword>
<feature type="transmembrane region" description="Helical" evidence="1">
    <location>
        <begin position="55"/>
        <end position="78"/>
    </location>
</feature>
<feature type="transmembrane region" description="Helical" evidence="1">
    <location>
        <begin position="146"/>
        <end position="165"/>
    </location>
</feature>
<dbReference type="EMBL" id="CAAKHA010000036">
    <property type="protein sequence ID" value="VIJ08208.1"/>
    <property type="molecule type" value="Genomic_DNA"/>
</dbReference>
<protein>
    <submittedName>
        <fullName evidence="2">Uncharacterized protein</fullName>
    </submittedName>
</protein>
<name>A0AAX3I132_BACTI</name>
<sequence>MFEKDLLDFCKNYMSIIYMFEPVRKRVIKFSIIQLSVLISFILLLVIFVQSLNWIIIYIDLFLFQVWITSMFFINMYYKKYIWNEYQIKFESKEWYNFKYLLLKKFLFHKKILNKPNKNKSKNIQSLDFCIERFEKYLEKRNKKKLLTVISSSSGFFLALFVALWTSFNNWVFQKHSFNLGQALAYLAVVFVILVFIVLLSVLVRYYFILFSFGEQRIINLIEMLYGIKFSLNNSYYLDPIDNENLNKLIAQIIKDYDLKAKL</sequence>
<evidence type="ECO:0000256" key="1">
    <source>
        <dbReference type="SAM" id="Phobius"/>
    </source>
</evidence>
<accession>A0AAX3I132</accession>